<protein>
    <submittedName>
        <fullName evidence="2">Uncharacterized protein</fullName>
    </submittedName>
</protein>
<dbReference type="HOGENOM" id="CLU_1704461_0_0_1"/>
<keyword evidence="3" id="KW-1185">Reference proteome</keyword>
<dbReference type="EMBL" id="ABDG02000027">
    <property type="protein sequence ID" value="EHK42239.1"/>
    <property type="molecule type" value="Genomic_DNA"/>
</dbReference>
<evidence type="ECO:0000313" key="2">
    <source>
        <dbReference type="EMBL" id="EHK42239.1"/>
    </source>
</evidence>
<name>G9P6C4_HYPAI</name>
<gene>
    <name evidence="2" type="ORF">TRIATDRAFT_302407</name>
</gene>
<proteinExistence type="predicted"/>
<feature type="compositionally biased region" description="Polar residues" evidence="1">
    <location>
        <begin position="38"/>
        <end position="52"/>
    </location>
</feature>
<evidence type="ECO:0000256" key="1">
    <source>
        <dbReference type="SAM" id="MobiDB-lite"/>
    </source>
</evidence>
<reference evidence="2 3" key="1">
    <citation type="journal article" date="2011" name="Genome Biol.">
        <title>Comparative genome sequence analysis underscores mycoparasitism as the ancestral life style of Trichoderma.</title>
        <authorList>
            <person name="Kubicek C.P."/>
            <person name="Herrera-Estrella A."/>
            <person name="Seidl-Seiboth V."/>
            <person name="Martinez D.A."/>
            <person name="Druzhinina I.S."/>
            <person name="Thon M."/>
            <person name="Zeilinger S."/>
            <person name="Casas-Flores S."/>
            <person name="Horwitz B.A."/>
            <person name="Mukherjee P.K."/>
            <person name="Mukherjee M."/>
            <person name="Kredics L."/>
            <person name="Alcaraz L.D."/>
            <person name="Aerts A."/>
            <person name="Antal Z."/>
            <person name="Atanasova L."/>
            <person name="Cervantes-Badillo M.G."/>
            <person name="Challacombe J."/>
            <person name="Chertkov O."/>
            <person name="McCluskey K."/>
            <person name="Coulpier F."/>
            <person name="Deshpande N."/>
            <person name="von Doehren H."/>
            <person name="Ebbole D.J."/>
            <person name="Esquivel-Naranjo E.U."/>
            <person name="Fekete E."/>
            <person name="Flipphi M."/>
            <person name="Glaser F."/>
            <person name="Gomez-Rodriguez E.Y."/>
            <person name="Gruber S."/>
            <person name="Han C."/>
            <person name="Henrissat B."/>
            <person name="Hermosa R."/>
            <person name="Hernandez-Onate M."/>
            <person name="Karaffa L."/>
            <person name="Kosti I."/>
            <person name="Le Crom S."/>
            <person name="Lindquist E."/>
            <person name="Lucas S."/>
            <person name="Luebeck M."/>
            <person name="Luebeck P.S."/>
            <person name="Margeot A."/>
            <person name="Metz B."/>
            <person name="Misra M."/>
            <person name="Nevalainen H."/>
            <person name="Omann M."/>
            <person name="Packer N."/>
            <person name="Perrone G."/>
            <person name="Uresti-Rivera E.E."/>
            <person name="Salamov A."/>
            <person name="Schmoll M."/>
            <person name="Seiboth B."/>
            <person name="Shapiro H."/>
            <person name="Sukno S."/>
            <person name="Tamayo-Ramos J.A."/>
            <person name="Tisch D."/>
            <person name="Wiest A."/>
            <person name="Wilkinson H.H."/>
            <person name="Zhang M."/>
            <person name="Coutinho P.M."/>
            <person name="Kenerley C.M."/>
            <person name="Monte E."/>
            <person name="Baker S.E."/>
            <person name="Grigoriev I.V."/>
        </authorList>
    </citation>
    <scope>NUCLEOTIDE SEQUENCE [LARGE SCALE GENOMIC DNA]</scope>
    <source>
        <strain evidence="3">ATCC 20476 / IMI 206040</strain>
    </source>
</reference>
<accession>G9P6C4</accession>
<dbReference type="Proteomes" id="UP000005426">
    <property type="component" value="Unassembled WGS sequence"/>
</dbReference>
<dbReference type="AlphaFoldDB" id="G9P6C4"/>
<comment type="caution">
    <text evidence="2">The sequence shown here is derived from an EMBL/GenBank/DDBJ whole genome shotgun (WGS) entry which is preliminary data.</text>
</comment>
<evidence type="ECO:0000313" key="3">
    <source>
        <dbReference type="Proteomes" id="UP000005426"/>
    </source>
</evidence>
<organism evidence="2 3">
    <name type="scientific">Hypocrea atroviridis (strain ATCC 20476 / IMI 206040)</name>
    <name type="common">Trichoderma atroviride</name>
    <dbReference type="NCBI Taxonomy" id="452589"/>
    <lineage>
        <taxon>Eukaryota</taxon>
        <taxon>Fungi</taxon>
        <taxon>Dikarya</taxon>
        <taxon>Ascomycota</taxon>
        <taxon>Pezizomycotina</taxon>
        <taxon>Sordariomycetes</taxon>
        <taxon>Hypocreomycetidae</taxon>
        <taxon>Hypocreales</taxon>
        <taxon>Hypocreaceae</taxon>
        <taxon>Trichoderma</taxon>
    </lineage>
</organism>
<feature type="region of interest" description="Disordered" evidence="1">
    <location>
        <begin position="1"/>
        <end position="52"/>
    </location>
</feature>
<sequence>MYLPVPAHTSWPGPVAARPGTAAYPSPPRLGCVEHHTNTAQPSQPKQNRSAQTNNCKTLLSHCCPIFAIQPEPSLRHPQQLLLPPPANERHALSRPRGEILRKKKKKTLGENIALLLAPPICASPTLSAPSHDRLFVWGKPPVALLCPSSLCWI</sequence>